<evidence type="ECO:0000313" key="1">
    <source>
        <dbReference type="EMBL" id="PLW10841.1"/>
    </source>
</evidence>
<dbReference type="AlphaFoldDB" id="A0A2N5SC38"/>
<organism evidence="1 2">
    <name type="scientific">Puccinia coronata f. sp. avenae</name>
    <dbReference type="NCBI Taxonomy" id="200324"/>
    <lineage>
        <taxon>Eukaryota</taxon>
        <taxon>Fungi</taxon>
        <taxon>Dikarya</taxon>
        <taxon>Basidiomycota</taxon>
        <taxon>Pucciniomycotina</taxon>
        <taxon>Pucciniomycetes</taxon>
        <taxon>Pucciniales</taxon>
        <taxon>Pucciniaceae</taxon>
        <taxon>Puccinia</taxon>
    </lineage>
</organism>
<proteinExistence type="predicted"/>
<protein>
    <submittedName>
        <fullName evidence="1">Uncharacterized protein</fullName>
    </submittedName>
</protein>
<sequence>MALVHLSKPPSQRQEPHFYHNLPCLCYRGAGANCNCKAVRCKNPRDPLHNLRSGMATTHTLLGVRTSAESLLMQIRPNITCLIMPGWNLEQMAQPVQAGGVGGPRKLPMEAGNENLTKSISNGRGVDRPGFGGLQADVPKCHRCVTLVQFMDCQLMAGADLWRAKLPKVAAEGGIGPPPPSLAASVAAPLEDNYTLRAAKVRPRSRDGSSVGDALTHLGCMNLRLHMTFTQFFIF</sequence>
<reference evidence="1 2" key="1">
    <citation type="submission" date="2017-11" db="EMBL/GenBank/DDBJ databases">
        <title>De novo assembly and phasing of dikaryotic genomes from two isolates of Puccinia coronata f. sp. avenae, the causal agent of oat crown rust.</title>
        <authorList>
            <person name="Miller M.E."/>
            <person name="Zhang Y."/>
            <person name="Omidvar V."/>
            <person name="Sperschneider J."/>
            <person name="Schwessinger B."/>
            <person name="Raley C."/>
            <person name="Palmer J.M."/>
            <person name="Garnica D."/>
            <person name="Upadhyaya N."/>
            <person name="Rathjen J."/>
            <person name="Taylor J.M."/>
            <person name="Park R.F."/>
            <person name="Dodds P.N."/>
            <person name="Hirsch C.D."/>
            <person name="Kianian S.F."/>
            <person name="Figueroa M."/>
        </authorList>
    </citation>
    <scope>NUCLEOTIDE SEQUENCE [LARGE SCALE GENOMIC DNA]</scope>
    <source>
        <strain evidence="1">12SD80</strain>
    </source>
</reference>
<gene>
    <name evidence="1" type="ORF">PCASD_20006</name>
</gene>
<accession>A0A2N5SC38</accession>
<comment type="caution">
    <text evidence="1">The sequence shown here is derived from an EMBL/GenBank/DDBJ whole genome shotgun (WGS) entry which is preliminary data.</text>
</comment>
<dbReference type="Proteomes" id="UP000235392">
    <property type="component" value="Unassembled WGS sequence"/>
</dbReference>
<name>A0A2N5SC38_9BASI</name>
<dbReference type="EMBL" id="PGCI01000947">
    <property type="protein sequence ID" value="PLW10841.1"/>
    <property type="molecule type" value="Genomic_DNA"/>
</dbReference>
<evidence type="ECO:0000313" key="2">
    <source>
        <dbReference type="Proteomes" id="UP000235392"/>
    </source>
</evidence>